<dbReference type="EMBL" id="JACRAF010000063">
    <property type="protein sequence ID" value="MBI4923839.1"/>
    <property type="molecule type" value="Genomic_DNA"/>
</dbReference>
<dbReference type="PANTHER" id="PTHR43489">
    <property type="entry name" value="ISOMERASE"/>
    <property type="match status" value="1"/>
</dbReference>
<comment type="caution">
    <text evidence="5">The sequence shown here is derived from an EMBL/GenBank/DDBJ whole genome shotgun (WGS) entry which is preliminary data.</text>
</comment>
<evidence type="ECO:0000313" key="5">
    <source>
        <dbReference type="EMBL" id="MBI4923839.1"/>
    </source>
</evidence>
<sequence length="269" mass="29554">MTRYSACIEWLFADAEPLPPLPGTPEAEVPRRPARSFPERIRAAKAAGLDAVEFWSWSNKDLDAVKAALDETGLPLAGILCEPISRITDPETHPAFLDGVRASLMAALRLGAPVLIAQAGDDRAGVPRESQHAALVKVLKDAAELLKGSGVVLALEPLNDRVDHPGYYLTSTTEGLDIVDEVDRPEVKLLYDIYHSAMMGEHIEHVLDRRLDRVVHVHLADMQGRGEPGSGPLDWRTRVDWLEEHGYQGFVGLEYRPTAGTIESLAFRA</sequence>
<evidence type="ECO:0000256" key="2">
    <source>
        <dbReference type="PIRNR" id="PIRNR006241"/>
    </source>
</evidence>
<evidence type="ECO:0000256" key="1">
    <source>
        <dbReference type="ARBA" id="ARBA00023235"/>
    </source>
</evidence>
<proteinExistence type="inferred from homology"/>
<dbReference type="PIRSF" id="PIRSF006241">
    <property type="entry name" value="HyI"/>
    <property type="match status" value="1"/>
</dbReference>
<reference evidence="5" key="1">
    <citation type="submission" date="2020-07" db="EMBL/GenBank/DDBJ databases">
        <title>Huge and variable diversity of episymbiotic CPR bacteria and DPANN archaea in groundwater ecosystems.</title>
        <authorList>
            <person name="He C.Y."/>
            <person name="Keren R."/>
            <person name="Whittaker M."/>
            <person name="Farag I.F."/>
            <person name="Doudna J."/>
            <person name="Cate J.H.D."/>
            <person name="Banfield J.F."/>
        </authorList>
    </citation>
    <scope>NUCLEOTIDE SEQUENCE</scope>
    <source>
        <strain evidence="5">NC_groundwater_1586_Pr3_B-0.1um_66_15</strain>
    </source>
</reference>
<evidence type="ECO:0000259" key="4">
    <source>
        <dbReference type="Pfam" id="PF01261"/>
    </source>
</evidence>
<dbReference type="Proteomes" id="UP000782610">
    <property type="component" value="Unassembled WGS sequence"/>
</dbReference>
<dbReference type="GO" id="GO:0016853">
    <property type="term" value="F:isomerase activity"/>
    <property type="evidence" value="ECO:0007669"/>
    <property type="project" value="UniProtKB-KW"/>
</dbReference>
<protein>
    <submittedName>
        <fullName evidence="5">TIM barrel protein</fullName>
    </submittedName>
</protein>
<feature type="domain" description="Xylose isomerase-like TIM barrel" evidence="4">
    <location>
        <begin position="41"/>
        <end position="266"/>
    </location>
</feature>
<dbReference type="AlphaFoldDB" id="A0A933NYC7"/>
<dbReference type="InterPro" id="IPR026040">
    <property type="entry name" value="HyI-like"/>
</dbReference>
<feature type="active site" description="Proton donor/acceptor" evidence="3">
    <location>
        <position position="156"/>
    </location>
</feature>
<evidence type="ECO:0000313" key="6">
    <source>
        <dbReference type="Proteomes" id="UP000782610"/>
    </source>
</evidence>
<evidence type="ECO:0000256" key="3">
    <source>
        <dbReference type="PIRSR" id="PIRSR006241-50"/>
    </source>
</evidence>
<dbReference type="InterPro" id="IPR036237">
    <property type="entry name" value="Xyl_isomerase-like_sf"/>
</dbReference>
<comment type="similarity">
    <text evidence="2">Belongs to the hyi family.</text>
</comment>
<organism evidence="5 6">
    <name type="scientific">Devosia nanyangense</name>
    <dbReference type="NCBI Taxonomy" id="1228055"/>
    <lineage>
        <taxon>Bacteria</taxon>
        <taxon>Pseudomonadati</taxon>
        <taxon>Pseudomonadota</taxon>
        <taxon>Alphaproteobacteria</taxon>
        <taxon>Hyphomicrobiales</taxon>
        <taxon>Devosiaceae</taxon>
        <taxon>Devosia</taxon>
    </lineage>
</organism>
<dbReference type="Pfam" id="PF01261">
    <property type="entry name" value="AP_endonuc_2"/>
    <property type="match status" value="1"/>
</dbReference>
<gene>
    <name evidence="5" type="ORF">HY834_19040</name>
</gene>
<accession>A0A933NYC7</accession>
<dbReference type="InterPro" id="IPR013022">
    <property type="entry name" value="Xyl_isomerase-like_TIM-brl"/>
</dbReference>
<keyword evidence="1 2" id="KW-0413">Isomerase</keyword>
<feature type="active site" description="Proton donor/acceptor" evidence="3">
    <location>
        <position position="254"/>
    </location>
</feature>
<name>A0A933NYC7_9HYPH</name>
<dbReference type="SUPFAM" id="SSF51658">
    <property type="entry name" value="Xylose isomerase-like"/>
    <property type="match status" value="1"/>
</dbReference>
<dbReference type="Gene3D" id="3.20.20.150">
    <property type="entry name" value="Divalent-metal-dependent TIM barrel enzymes"/>
    <property type="match status" value="1"/>
</dbReference>
<dbReference type="InterPro" id="IPR050417">
    <property type="entry name" value="Sugar_Epim/Isomerase"/>
</dbReference>